<dbReference type="EMBL" id="SZPU01000027">
    <property type="protein sequence ID" value="TKI69478.1"/>
    <property type="molecule type" value="Genomic_DNA"/>
</dbReference>
<comment type="caution">
    <text evidence="1">The sequence shown here is derived from an EMBL/GenBank/DDBJ whole genome shotgun (WGS) entry which is preliminary data.</text>
</comment>
<dbReference type="Proteomes" id="UP000308744">
    <property type="component" value="Unassembled WGS sequence"/>
</dbReference>
<keyword evidence="2" id="KW-1185">Reference proteome</keyword>
<proteinExistence type="predicted"/>
<evidence type="ECO:0000313" key="1">
    <source>
        <dbReference type="EMBL" id="TKI69478.1"/>
    </source>
</evidence>
<gene>
    <name evidence="1" type="ORF">FC756_09000</name>
</gene>
<organism evidence="1 2">
    <name type="scientific">Lysinibacillus mangiferihumi</name>
    <dbReference type="NCBI Taxonomy" id="1130819"/>
    <lineage>
        <taxon>Bacteria</taxon>
        <taxon>Bacillati</taxon>
        <taxon>Bacillota</taxon>
        <taxon>Bacilli</taxon>
        <taxon>Bacillales</taxon>
        <taxon>Bacillaceae</taxon>
        <taxon>Lysinibacillus</taxon>
    </lineage>
</organism>
<accession>A0A4U2Z5M4</accession>
<sequence>MKLDKILDVASYGICLFSLDVLEEFLKKEKVRSKKILKNFQDNHKRYINSLAEGIWIPFLPIDSIEYLIKIDNYNQSFGDEWEEKMVYHNFNIEVKDTLWIASIGLFYEFNRNKFLENDEISYQTLDGETLYSGFRYNVPSGKYLISIKGYTRKKKLDYPNPNFGFLFSINKINEFEGYNDPREDERYNFNVADMK</sequence>
<reference evidence="1 2" key="1">
    <citation type="submission" date="2019-04" db="EMBL/GenBank/DDBJ databases">
        <title>Lysinibacillus genome sequencing.</title>
        <authorList>
            <person name="Dunlap C."/>
        </authorList>
    </citation>
    <scope>NUCLEOTIDE SEQUENCE [LARGE SCALE GENOMIC DNA]</scope>
    <source>
        <strain evidence="1 2">CCTCC AB 2010389</strain>
    </source>
</reference>
<name>A0A4U2Z5M4_9BACI</name>
<dbReference type="AlphaFoldDB" id="A0A4U2Z5M4"/>
<protein>
    <submittedName>
        <fullName evidence="1">Uncharacterized protein</fullName>
    </submittedName>
</protein>
<evidence type="ECO:0000313" key="2">
    <source>
        <dbReference type="Proteomes" id="UP000308744"/>
    </source>
</evidence>